<dbReference type="GO" id="GO:0005634">
    <property type="term" value="C:nucleus"/>
    <property type="evidence" value="ECO:0007669"/>
    <property type="project" value="TreeGrafter"/>
</dbReference>
<dbReference type="OrthoDB" id="6133115at2759"/>
<dbReference type="InterPro" id="IPR051712">
    <property type="entry name" value="ARTD-AVP"/>
</dbReference>
<keyword evidence="1" id="KW-0520">NAD</keyword>
<feature type="domain" description="PARP catalytic" evidence="2">
    <location>
        <begin position="168"/>
        <end position="359"/>
    </location>
</feature>
<dbReference type="SUPFAM" id="SSF56399">
    <property type="entry name" value="ADP-ribosylation"/>
    <property type="match status" value="1"/>
</dbReference>
<gene>
    <name evidence="3" type="ORF">GPM918_LOCUS36083</name>
    <name evidence="4" type="ORF">SRO942_LOCUS36812</name>
</gene>
<organism evidence="3 5">
    <name type="scientific">Didymodactylos carnosus</name>
    <dbReference type="NCBI Taxonomy" id="1234261"/>
    <lineage>
        <taxon>Eukaryota</taxon>
        <taxon>Metazoa</taxon>
        <taxon>Spiralia</taxon>
        <taxon>Gnathifera</taxon>
        <taxon>Rotifera</taxon>
        <taxon>Eurotatoria</taxon>
        <taxon>Bdelloidea</taxon>
        <taxon>Philodinida</taxon>
        <taxon>Philodinidae</taxon>
        <taxon>Didymodactylos</taxon>
    </lineage>
</organism>
<protein>
    <recommendedName>
        <fullName evidence="1">Poly [ADP-ribose] polymerase</fullName>
        <shortName evidence="1">PARP</shortName>
        <ecNumber evidence="1">2.4.2.-</ecNumber>
    </recommendedName>
</protein>
<comment type="caution">
    <text evidence="3">The sequence shown here is derived from an EMBL/GenBank/DDBJ whole genome shotgun (WGS) entry which is preliminary data.</text>
</comment>
<evidence type="ECO:0000259" key="2">
    <source>
        <dbReference type="PROSITE" id="PS51059"/>
    </source>
</evidence>
<dbReference type="Proteomes" id="UP000663829">
    <property type="component" value="Unassembled WGS sequence"/>
</dbReference>
<dbReference type="EMBL" id="CAJOBC010086980">
    <property type="protein sequence ID" value="CAF4350886.1"/>
    <property type="molecule type" value="Genomic_DNA"/>
</dbReference>
<dbReference type="EMBL" id="CAJNOQ010021490">
    <property type="protein sequence ID" value="CAF1486975.1"/>
    <property type="molecule type" value="Genomic_DNA"/>
</dbReference>
<dbReference type="PANTHER" id="PTHR45740:SF2">
    <property type="entry name" value="POLY [ADP-RIBOSE] POLYMERASE"/>
    <property type="match status" value="1"/>
</dbReference>
<dbReference type="PANTHER" id="PTHR45740">
    <property type="entry name" value="POLY [ADP-RIBOSE] POLYMERASE"/>
    <property type="match status" value="1"/>
</dbReference>
<dbReference type="Proteomes" id="UP000681722">
    <property type="component" value="Unassembled WGS sequence"/>
</dbReference>
<dbReference type="EC" id="2.4.2.-" evidence="1"/>
<accession>A0A815S4F5</accession>
<proteinExistence type="predicted"/>
<keyword evidence="1" id="KW-0808">Transferase</keyword>
<evidence type="ECO:0000313" key="3">
    <source>
        <dbReference type="EMBL" id="CAF1486975.1"/>
    </source>
</evidence>
<feature type="non-terminal residue" evidence="3">
    <location>
        <position position="1"/>
    </location>
</feature>
<dbReference type="GO" id="GO:1990404">
    <property type="term" value="F:NAD+-protein mono-ADP-ribosyltransferase activity"/>
    <property type="evidence" value="ECO:0007669"/>
    <property type="project" value="TreeGrafter"/>
</dbReference>
<name>A0A815S4F5_9BILA</name>
<keyword evidence="1" id="KW-0328">Glycosyltransferase</keyword>
<dbReference type="PROSITE" id="PS51059">
    <property type="entry name" value="PARP_CATALYTIC"/>
    <property type="match status" value="1"/>
</dbReference>
<evidence type="ECO:0000313" key="5">
    <source>
        <dbReference type="Proteomes" id="UP000663829"/>
    </source>
</evidence>
<keyword evidence="5" id="KW-1185">Reference proteome</keyword>
<reference evidence="3" key="1">
    <citation type="submission" date="2021-02" db="EMBL/GenBank/DDBJ databases">
        <authorList>
            <person name="Nowell W R."/>
        </authorList>
    </citation>
    <scope>NUCLEOTIDE SEQUENCE</scope>
</reference>
<dbReference type="AlphaFoldDB" id="A0A815S4F5"/>
<dbReference type="Gene3D" id="3.90.228.10">
    <property type="match status" value="1"/>
</dbReference>
<dbReference type="GO" id="GO:0003950">
    <property type="term" value="F:NAD+ poly-ADP-ribosyltransferase activity"/>
    <property type="evidence" value="ECO:0007669"/>
    <property type="project" value="UniProtKB-UniRule"/>
</dbReference>
<sequence length="359" mass="41754">KPNNPTNLISYNNGLPSIDKDVVPNDLDFHLPIDRYFDIDKFRDELYKFDIEAELFKQGWRYVLLFDKERTSGPFIAEFIEPHVTLTHDRVDFDVNNLVLKRDFIKAIGMRVDITHMRVSRAQIPIDLETIIDNIRKKCFYVLRADDIFIQQRTAKMISRGWKPSEERMTYIPDPHSNYYCVLDELPSTSTLYTAIVSDMKKIHNNVQIISIEQIKNPVLEYAYEAMKKLISRQCAGENPNERELYHGTGVENVESILDNGYDDRFYSTQGFYGHGAYFADNPTKSHMYAPSHPTSQNRVMFYNKVILGNEHVMHTTNKALVSAPKNYHSIRGSASGFTEYIVYRYGQALPYLKIVYKT</sequence>
<dbReference type="InterPro" id="IPR012317">
    <property type="entry name" value="Poly(ADP-ribose)pol_cat_dom"/>
</dbReference>
<evidence type="ECO:0000313" key="4">
    <source>
        <dbReference type="EMBL" id="CAF4350886.1"/>
    </source>
</evidence>
<evidence type="ECO:0000256" key="1">
    <source>
        <dbReference type="RuleBase" id="RU362114"/>
    </source>
</evidence>
<dbReference type="Pfam" id="PF00644">
    <property type="entry name" value="PARP"/>
    <property type="match status" value="1"/>
</dbReference>